<name>E2RU78_GIAIC</name>
<proteinExistence type="predicted"/>
<reference evidence="4 5" key="1">
    <citation type="journal article" date="2007" name="Science">
        <title>Genomic minimalism in the early diverging intestinal parasite Giardia lamblia.</title>
        <authorList>
            <person name="Morrison H.G."/>
            <person name="McArthur A.G."/>
            <person name="Gillin F.D."/>
            <person name="Aley S.B."/>
            <person name="Adam R.D."/>
            <person name="Olsen G.J."/>
            <person name="Best A.A."/>
            <person name="Cande W.Z."/>
            <person name="Chen F."/>
            <person name="Cipriano M.J."/>
            <person name="Davids B.J."/>
            <person name="Dawson S.C."/>
            <person name="Elmendorf H.G."/>
            <person name="Hehl A.B."/>
            <person name="Holder M.E."/>
            <person name="Huse S.M."/>
            <person name="Kim U.U."/>
            <person name="Lasek-Nesselquist E."/>
            <person name="Manning G."/>
            <person name="Nigam A."/>
            <person name="Nixon J.E."/>
            <person name="Palm D."/>
            <person name="Passamaneck N.E."/>
            <person name="Prabhu A."/>
            <person name="Reich C.I."/>
            <person name="Reiner D.S."/>
            <person name="Samuelson J."/>
            <person name="Svard S.G."/>
            <person name="Sogin M.L."/>
        </authorList>
    </citation>
    <scope>NUCLEOTIDE SEQUENCE [LARGE SCALE GENOMIC DNA]</scope>
    <source>
        <strain evidence="4 5">WB C6</strain>
    </source>
</reference>
<evidence type="ECO:0000256" key="1">
    <source>
        <dbReference type="SAM" id="MobiDB-lite"/>
    </source>
</evidence>
<feature type="compositionally biased region" description="Pro residues" evidence="1">
    <location>
        <begin position="739"/>
        <end position="749"/>
    </location>
</feature>
<dbReference type="HOGENOM" id="CLU_345614_0_0_1"/>
<protein>
    <submittedName>
        <fullName evidence="4">Leucine-rich repeat protein</fullName>
    </submittedName>
</protein>
<evidence type="ECO:0000313" key="4">
    <source>
        <dbReference type="EMBL" id="KAE8305432.1"/>
    </source>
</evidence>
<feature type="signal peptide" evidence="3">
    <location>
        <begin position="1"/>
        <end position="22"/>
    </location>
</feature>
<feature type="region of interest" description="Disordered" evidence="1">
    <location>
        <begin position="799"/>
        <end position="818"/>
    </location>
</feature>
<dbReference type="STRING" id="184922.E2RU78"/>
<organism evidence="4 5">
    <name type="scientific">Giardia intestinalis (strain ATCC 50803 / WB clone C6)</name>
    <name type="common">Giardia lamblia</name>
    <dbReference type="NCBI Taxonomy" id="184922"/>
    <lineage>
        <taxon>Eukaryota</taxon>
        <taxon>Metamonada</taxon>
        <taxon>Diplomonadida</taxon>
        <taxon>Hexamitidae</taxon>
        <taxon>Giardiinae</taxon>
        <taxon>Giardia</taxon>
    </lineage>
</organism>
<dbReference type="PANTHER" id="PTHR48010:SF58">
    <property type="entry name" value="RECEPTOR PROTEIN KINASE-LIKE PROTEIN ZAR1"/>
    <property type="match status" value="1"/>
</dbReference>
<feature type="chain" id="PRO_5043769359" evidence="3">
    <location>
        <begin position="23"/>
        <end position="818"/>
    </location>
</feature>
<dbReference type="GeneID" id="5701749"/>
<evidence type="ECO:0000313" key="5">
    <source>
        <dbReference type="Proteomes" id="UP000001548"/>
    </source>
</evidence>
<feature type="region of interest" description="Disordered" evidence="1">
    <location>
        <begin position="729"/>
        <end position="770"/>
    </location>
</feature>
<evidence type="ECO:0000256" key="3">
    <source>
        <dbReference type="SAM" id="SignalP"/>
    </source>
</evidence>
<dbReference type="SUPFAM" id="SSF52058">
    <property type="entry name" value="L domain-like"/>
    <property type="match status" value="1"/>
</dbReference>
<dbReference type="KEGG" id="gla:GL50803_0011684"/>
<keyword evidence="2" id="KW-0472">Membrane</keyword>
<keyword evidence="2" id="KW-1133">Transmembrane helix</keyword>
<gene>
    <name evidence="4" type="ORF">GL50803_0011684</name>
</gene>
<dbReference type="Gene3D" id="3.80.10.10">
    <property type="entry name" value="Ribonuclease Inhibitor"/>
    <property type="match status" value="1"/>
</dbReference>
<dbReference type="PANTHER" id="PTHR48010">
    <property type="entry name" value="OS05G0588300 PROTEIN"/>
    <property type="match status" value="1"/>
</dbReference>
<dbReference type="RefSeq" id="XP_001708835.1">
    <property type="nucleotide sequence ID" value="XM_001708783.1"/>
</dbReference>
<feature type="transmembrane region" description="Helical" evidence="2">
    <location>
        <begin position="771"/>
        <end position="795"/>
    </location>
</feature>
<comment type="caution">
    <text evidence="4">The sequence shown here is derived from an EMBL/GenBank/DDBJ whole genome shotgun (WGS) entry which is preliminary data.</text>
</comment>
<keyword evidence="2" id="KW-0812">Transmembrane</keyword>
<keyword evidence="5" id="KW-1185">Reference proteome</keyword>
<dbReference type="EMBL" id="AACB03000001">
    <property type="protein sequence ID" value="KAE8305432.1"/>
    <property type="molecule type" value="Genomic_DNA"/>
</dbReference>
<accession>E2RU78</accession>
<keyword evidence="3" id="KW-0732">Signal</keyword>
<dbReference type="Proteomes" id="UP000001548">
    <property type="component" value="Unassembled WGS sequence"/>
</dbReference>
<dbReference type="InterPro" id="IPR032675">
    <property type="entry name" value="LRR_dom_sf"/>
</dbReference>
<sequence>MLQLVTTLILLLLSLADPSSDALCLTTLVANTNGTDTWFNRTDWSTSIDAQTMCMLPGVVCDASGQVRQLHLPGNGIIAPDFKHSLPPCIGSMDGLEYLNLTGNALKGQIADLPARIKVVDLTRNSFTKLPSNICNLANTLEIFLVANNPLTDGVIPECTMSIPSIDFGRTQLSFPAGKSSLTIGADTKCFGLADISAPGVSLVLPTETANRLTYLDLSNMGLSGTLTTDNFKALLMGTDVMLGYNQLEGELDLKAVSEGIQTQGYSKIRLLDLSNNNFKGLMEGVQELESLLPKFGPDISVIDISNNALVGIAPKLNEIANFRERFPHLIGIRASGNNFFCTKGVYGVQESKMSAPDGSSDCTLLLTTGATVKEVIIPADYSDPENPIEEQRYYEVSLVLRSGSATKPLDISKFGSTDFSFGIYDSDPQTSVMIIEGVGLQADVSDPVVFTTSGRTTTDEAYAAIKKYVNLIDDQGSIPPSVITAFWKTHALETHFALSGPEVPAEHEVYRTKNSSDTFLGTIYLTGSGESEELHEVITQILTPMFAKFPKVRRYFSVSFTSTVEPYQYNTLKGYSLVSPASALADTYIGCFSYYTDYNLTRLNDLMECMHPNGRFDQLPYILETCTEQLLVGRYGLSTAKLNAFNRCYHETRGVYQSRLDIYNNDVKTRGVGSTTVMRLGEDVFCVPRNSYCQFTYDTTNLTETAYQFVWSACDQLRSQLGEASTLGCPKYGEYEPETPPEPNPDPEPSPDPDPSPEPDPSTNESSINVGMTTGIIAGGVLVAVLIVVIPIIVSKRRRPRASTESEAAPLTGHDYA</sequence>
<dbReference type="VEuPathDB" id="GiardiaDB:GL50803_11684"/>
<dbReference type="InterPro" id="IPR050994">
    <property type="entry name" value="At_inactive_RLKs"/>
</dbReference>
<evidence type="ECO:0000256" key="2">
    <source>
        <dbReference type="SAM" id="Phobius"/>
    </source>
</evidence>
<dbReference type="OMA" id="LMECMHP"/>
<dbReference type="AlphaFoldDB" id="E2RU78"/>